<evidence type="ECO:0008006" key="5">
    <source>
        <dbReference type="Google" id="ProtNLM"/>
    </source>
</evidence>
<organism evidence="3 4">
    <name type="scientific">candidate division CSSED10-310 bacterium</name>
    <dbReference type="NCBI Taxonomy" id="2855610"/>
    <lineage>
        <taxon>Bacteria</taxon>
        <taxon>Bacteria division CSSED10-310</taxon>
    </lineage>
</organism>
<name>A0ABV6Z458_UNCC1</name>
<feature type="transmembrane region" description="Helical" evidence="2">
    <location>
        <begin position="94"/>
        <end position="120"/>
    </location>
</feature>
<feature type="transmembrane region" description="Helical" evidence="2">
    <location>
        <begin position="132"/>
        <end position="157"/>
    </location>
</feature>
<comment type="caution">
    <text evidence="3">The sequence shown here is derived from an EMBL/GenBank/DDBJ whole genome shotgun (WGS) entry which is preliminary data.</text>
</comment>
<accession>A0ABV6Z458</accession>
<gene>
    <name evidence="3" type="ORF">ACFL27_23760</name>
</gene>
<feature type="compositionally biased region" description="Basic and acidic residues" evidence="1">
    <location>
        <begin position="15"/>
        <end position="29"/>
    </location>
</feature>
<evidence type="ECO:0000313" key="3">
    <source>
        <dbReference type="EMBL" id="MFC1853226.1"/>
    </source>
</evidence>
<evidence type="ECO:0000256" key="2">
    <source>
        <dbReference type="SAM" id="Phobius"/>
    </source>
</evidence>
<feature type="transmembrane region" description="Helical" evidence="2">
    <location>
        <begin position="70"/>
        <end position="88"/>
    </location>
</feature>
<proteinExistence type="predicted"/>
<keyword evidence="2" id="KW-1133">Transmembrane helix</keyword>
<feature type="transmembrane region" description="Helical" evidence="2">
    <location>
        <begin position="199"/>
        <end position="219"/>
    </location>
</feature>
<feature type="region of interest" description="Disordered" evidence="1">
    <location>
        <begin position="1"/>
        <end position="29"/>
    </location>
</feature>
<keyword evidence="4" id="KW-1185">Reference proteome</keyword>
<evidence type="ECO:0000313" key="4">
    <source>
        <dbReference type="Proteomes" id="UP001594351"/>
    </source>
</evidence>
<dbReference type="EMBL" id="JBHPBY010000451">
    <property type="protein sequence ID" value="MFC1853226.1"/>
    <property type="molecule type" value="Genomic_DNA"/>
</dbReference>
<sequence>MTHVISKSETGPEANSKEGTRLESNRADQEAPVLPTRFNHFELIEFILKAPTAIINDININPRTGMVSRFFGIMLLSLVVYGVILGSFSGGNQYWIAALKLLYGMTLSVFICLPSLYIFTSLNGIDKKFSQVFSILLLAMSLSTILLVGFAPIAWIFSQSTDSVVFMGFLHLLIMAGSLYFGLKMLLSTFNTNSGRQAGYLALWIIIFVFVIMQMTTAMRPLLDISVTFFPTEKKFFLVHWLEIIFSGLPE</sequence>
<feature type="transmembrane region" description="Helical" evidence="2">
    <location>
        <begin position="163"/>
        <end position="187"/>
    </location>
</feature>
<protein>
    <recommendedName>
        <fullName evidence="5">Yip1 domain-containing protein</fullName>
    </recommendedName>
</protein>
<reference evidence="3 4" key="1">
    <citation type="submission" date="2024-09" db="EMBL/GenBank/DDBJ databases">
        <title>Laminarin stimulates single cell rates of sulfate reduction while oxygen inhibits transcriptomic activity in coastal marine sediment.</title>
        <authorList>
            <person name="Lindsay M."/>
            <person name="Orcutt B."/>
            <person name="Emerson D."/>
            <person name="Stepanauskas R."/>
            <person name="D'Angelo T."/>
        </authorList>
    </citation>
    <scope>NUCLEOTIDE SEQUENCE [LARGE SCALE GENOMIC DNA]</scope>
    <source>
        <strain evidence="3">SAG AM-311-K15</strain>
    </source>
</reference>
<keyword evidence="2" id="KW-0472">Membrane</keyword>
<evidence type="ECO:0000256" key="1">
    <source>
        <dbReference type="SAM" id="MobiDB-lite"/>
    </source>
</evidence>
<dbReference type="Proteomes" id="UP001594351">
    <property type="component" value="Unassembled WGS sequence"/>
</dbReference>
<keyword evidence="2" id="KW-0812">Transmembrane</keyword>